<dbReference type="RefSeq" id="WP_342350501.1">
    <property type="nucleotide sequence ID" value="NZ_CAKJVE010000004.1"/>
</dbReference>
<proteinExistence type="predicted"/>
<comment type="caution">
    <text evidence="1">The sequence shown here is derived from an EMBL/GenBank/DDBJ whole genome shotgun (WGS) entry which is preliminary data.</text>
</comment>
<name>A0AA86JIA0_9CLOT</name>
<dbReference type="AlphaFoldDB" id="A0AA86JIA0"/>
<dbReference type="InterPro" id="IPR036866">
    <property type="entry name" value="RibonucZ/Hydroxyglut_hydro"/>
</dbReference>
<dbReference type="Gene3D" id="3.60.15.10">
    <property type="entry name" value="Ribonuclease Z/Hydroxyacylglutathione hydrolase-like"/>
    <property type="match status" value="1"/>
</dbReference>
<dbReference type="InterPro" id="IPR052159">
    <property type="entry name" value="Competence_DNA_uptake"/>
</dbReference>
<sequence>MILSNSDNNGSKSNEFEEISCEQGSTFAGFLYGLGYEERWNTSCNHKAINIDDISNVILNDITINLLSPNTEKLNRLADTWNNKLEDMKFDFQISDEEIFDDAFEMYIKKVKPIIEGENKDISYSNDSIEEIINKKITRKIDTSESNGASISFVIEYKDKKLLFLGDAHEQLILDSLKKYNEMDSVFDIVKVSHHGSIKNNFNWIKKLQTKRYLISTDGKQHNHPSKEVIATILKENKKEKILYFNYPLEICDELKCDKLMDKYKYSLVVGNGKTSVVIEVN</sequence>
<evidence type="ECO:0008006" key="3">
    <source>
        <dbReference type="Google" id="ProtNLM"/>
    </source>
</evidence>
<dbReference type="Proteomes" id="UP000789738">
    <property type="component" value="Unassembled WGS sequence"/>
</dbReference>
<dbReference type="PANTHER" id="PTHR30619:SF1">
    <property type="entry name" value="RECOMBINATION PROTEIN 2"/>
    <property type="match status" value="1"/>
</dbReference>
<protein>
    <recommendedName>
        <fullName evidence="3">ComE operon protein 3</fullName>
    </recommendedName>
</protein>
<dbReference type="SUPFAM" id="SSF56281">
    <property type="entry name" value="Metallo-hydrolase/oxidoreductase"/>
    <property type="match status" value="1"/>
</dbReference>
<dbReference type="PANTHER" id="PTHR30619">
    <property type="entry name" value="DNA INTERNALIZATION/COMPETENCE PROTEIN COMEC/REC2"/>
    <property type="match status" value="1"/>
</dbReference>
<gene>
    <name evidence="1" type="ORF">CNEO_43493</name>
</gene>
<evidence type="ECO:0000313" key="2">
    <source>
        <dbReference type="Proteomes" id="UP000789738"/>
    </source>
</evidence>
<organism evidence="1 2">
    <name type="scientific">Clostridium neonatale</name>
    <dbReference type="NCBI Taxonomy" id="137838"/>
    <lineage>
        <taxon>Bacteria</taxon>
        <taxon>Bacillati</taxon>
        <taxon>Bacillota</taxon>
        <taxon>Clostridia</taxon>
        <taxon>Eubacteriales</taxon>
        <taxon>Clostridiaceae</taxon>
        <taxon>Clostridium</taxon>
    </lineage>
</organism>
<evidence type="ECO:0000313" key="1">
    <source>
        <dbReference type="EMBL" id="CAG9708283.1"/>
    </source>
</evidence>
<dbReference type="EMBL" id="CAKJVE010000004">
    <property type="protein sequence ID" value="CAG9708283.1"/>
    <property type="molecule type" value="Genomic_DNA"/>
</dbReference>
<accession>A0AA86JIA0</accession>
<reference evidence="1" key="1">
    <citation type="submission" date="2021-10" db="EMBL/GenBank/DDBJ databases">
        <authorList>
            <person name="Mesa V."/>
        </authorList>
    </citation>
    <scope>NUCLEOTIDE SEQUENCE</scope>
    <source>
        <strain evidence="1">CC3_PB</strain>
    </source>
</reference>